<sequence length="67" mass="7001">MELGKGVLRCWLNPGGEAGAVPGRDVIKANSLASLKVSGSYWTKNNICLHTSEVGNDKAHPSSCFGA</sequence>
<protein>
    <submittedName>
        <fullName evidence="1">Uncharacterized protein</fullName>
    </submittedName>
</protein>
<organism evidence="1 2">
    <name type="scientific">Alligator mississippiensis</name>
    <name type="common">American alligator</name>
    <dbReference type="NCBI Taxonomy" id="8496"/>
    <lineage>
        <taxon>Eukaryota</taxon>
        <taxon>Metazoa</taxon>
        <taxon>Chordata</taxon>
        <taxon>Craniata</taxon>
        <taxon>Vertebrata</taxon>
        <taxon>Euteleostomi</taxon>
        <taxon>Archelosauria</taxon>
        <taxon>Archosauria</taxon>
        <taxon>Crocodylia</taxon>
        <taxon>Alligatoridae</taxon>
        <taxon>Alligatorinae</taxon>
        <taxon>Alligator</taxon>
    </lineage>
</organism>
<dbReference type="AlphaFoldDB" id="A0A151N104"/>
<name>A0A151N104_ALLMI</name>
<evidence type="ECO:0000313" key="2">
    <source>
        <dbReference type="Proteomes" id="UP000050525"/>
    </source>
</evidence>
<dbReference type="EMBL" id="AKHW03004259">
    <property type="protein sequence ID" value="KYO30339.1"/>
    <property type="molecule type" value="Genomic_DNA"/>
</dbReference>
<evidence type="ECO:0000313" key="1">
    <source>
        <dbReference type="EMBL" id="KYO30339.1"/>
    </source>
</evidence>
<keyword evidence="2" id="KW-1185">Reference proteome</keyword>
<gene>
    <name evidence="1" type="ORF">Y1Q_0011221</name>
</gene>
<reference evidence="1 2" key="1">
    <citation type="journal article" date="2012" name="Genome Biol.">
        <title>Sequencing three crocodilian genomes to illuminate the evolution of archosaurs and amniotes.</title>
        <authorList>
            <person name="St John J.A."/>
            <person name="Braun E.L."/>
            <person name="Isberg S.R."/>
            <person name="Miles L.G."/>
            <person name="Chong A.Y."/>
            <person name="Gongora J."/>
            <person name="Dalzell P."/>
            <person name="Moran C."/>
            <person name="Bed'hom B."/>
            <person name="Abzhanov A."/>
            <person name="Burgess S.C."/>
            <person name="Cooksey A.M."/>
            <person name="Castoe T.A."/>
            <person name="Crawford N.G."/>
            <person name="Densmore L.D."/>
            <person name="Drew J.C."/>
            <person name="Edwards S.V."/>
            <person name="Faircloth B.C."/>
            <person name="Fujita M.K."/>
            <person name="Greenwold M.J."/>
            <person name="Hoffmann F.G."/>
            <person name="Howard J.M."/>
            <person name="Iguchi T."/>
            <person name="Janes D.E."/>
            <person name="Khan S.Y."/>
            <person name="Kohno S."/>
            <person name="de Koning A.J."/>
            <person name="Lance S.L."/>
            <person name="McCarthy F.M."/>
            <person name="McCormack J.E."/>
            <person name="Merchant M.E."/>
            <person name="Peterson D.G."/>
            <person name="Pollock D.D."/>
            <person name="Pourmand N."/>
            <person name="Raney B.J."/>
            <person name="Roessler K.A."/>
            <person name="Sanford J.R."/>
            <person name="Sawyer R.H."/>
            <person name="Schmidt C.J."/>
            <person name="Triplett E.W."/>
            <person name="Tuberville T.D."/>
            <person name="Venegas-Anaya M."/>
            <person name="Howard J.T."/>
            <person name="Jarvis E.D."/>
            <person name="Guillette L.J.Jr."/>
            <person name="Glenn T.C."/>
            <person name="Green R.E."/>
            <person name="Ray D.A."/>
        </authorList>
    </citation>
    <scope>NUCLEOTIDE SEQUENCE [LARGE SCALE GENOMIC DNA]</scope>
    <source>
        <strain evidence="1">KSC_2009_1</strain>
    </source>
</reference>
<proteinExistence type="predicted"/>
<comment type="caution">
    <text evidence="1">The sequence shown here is derived from an EMBL/GenBank/DDBJ whole genome shotgun (WGS) entry which is preliminary data.</text>
</comment>
<accession>A0A151N104</accession>
<dbReference type="Proteomes" id="UP000050525">
    <property type="component" value="Unassembled WGS sequence"/>
</dbReference>